<proteinExistence type="predicted"/>
<keyword evidence="1" id="KW-0472">Membrane</keyword>
<gene>
    <name evidence="2" type="ORF">QLX08_000619</name>
</gene>
<keyword evidence="1" id="KW-0812">Transmembrane</keyword>
<feature type="transmembrane region" description="Helical" evidence="1">
    <location>
        <begin position="133"/>
        <end position="152"/>
    </location>
</feature>
<keyword evidence="3" id="KW-1185">Reference proteome</keyword>
<evidence type="ECO:0000256" key="1">
    <source>
        <dbReference type="SAM" id="Phobius"/>
    </source>
</evidence>
<feature type="transmembrane region" description="Helical" evidence="1">
    <location>
        <begin position="251"/>
        <end position="271"/>
    </location>
</feature>
<sequence length="311" mass="37353">MKLLYPSNIYQESWLLLSIIILLGLYPIKFFKSTLPNYIHVFVLIVLYWFCYGVIIRHYVAALFYKFRDINHTFLIRYLRIQINFFLYPVIIISSMRQCLKLKEVFKQLDIVDKNAKFLNIEIDHTLCMKNDIVRIITTIFIVLMCNLMDYYGLLDNDSDLRYLLMWILDRLPDFVCATVICSFTVFMNKIEIRFKQINTILNVITKGKHFISISEMSDMNNVSRYKLLKWLRFELRKTVSLLIEIYTFRFNLLTVTYVAYICLHMCIFYNHTLDNFYVVDIVLSFIWGIVDIIKLVYLIYSYRSLTIEHS</sequence>
<accession>A0AAW1AJ45</accession>
<evidence type="ECO:0000313" key="2">
    <source>
        <dbReference type="EMBL" id="KAK9309796.1"/>
    </source>
</evidence>
<evidence type="ECO:0008006" key="4">
    <source>
        <dbReference type="Google" id="ProtNLM"/>
    </source>
</evidence>
<organism evidence="2 3">
    <name type="scientific">Tetragonisca angustula</name>
    <dbReference type="NCBI Taxonomy" id="166442"/>
    <lineage>
        <taxon>Eukaryota</taxon>
        <taxon>Metazoa</taxon>
        <taxon>Ecdysozoa</taxon>
        <taxon>Arthropoda</taxon>
        <taxon>Hexapoda</taxon>
        <taxon>Insecta</taxon>
        <taxon>Pterygota</taxon>
        <taxon>Neoptera</taxon>
        <taxon>Endopterygota</taxon>
        <taxon>Hymenoptera</taxon>
        <taxon>Apocrita</taxon>
        <taxon>Aculeata</taxon>
        <taxon>Apoidea</taxon>
        <taxon>Anthophila</taxon>
        <taxon>Apidae</taxon>
        <taxon>Tetragonisca</taxon>
    </lineage>
</organism>
<comment type="caution">
    <text evidence="2">The sequence shown here is derived from an EMBL/GenBank/DDBJ whole genome shotgun (WGS) entry which is preliminary data.</text>
</comment>
<dbReference type="Proteomes" id="UP001432146">
    <property type="component" value="Unassembled WGS sequence"/>
</dbReference>
<dbReference type="AlphaFoldDB" id="A0AAW1AJ45"/>
<feature type="transmembrane region" description="Helical" evidence="1">
    <location>
        <begin position="277"/>
        <end position="301"/>
    </location>
</feature>
<keyword evidence="1" id="KW-1133">Transmembrane helix</keyword>
<feature type="transmembrane region" description="Helical" evidence="1">
    <location>
        <begin position="38"/>
        <end position="55"/>
    </location>
</feature>
<feature type="transmembrane region" description="Helical" evidence="1">
    <location>
        <begin position="13"/>
        <end position="31"/>
    </location>
</feature>
<evidence type="ECO:0000313" key="3">
    <source>
        <dbReference type="Proteomes" id="UP001432146"/>
    </source>
</evidence>
<protein>
    <recommendedName>
        <fullName evidence="4">Gustatory receptor</fullName>
    </recommendedName>
</protein>
<feature type="transmembrane region" description="Helical" evidence="1">
    <location>
        <begin position="164"/>
        <end position="187"/>
    </location>
</feature>
<dbReference type="EMBL" id="JAWNGG020000008">
    <property type="protein sequence ID" value="KAK9309796.1"/>
    <property type="molecule type" value="Genomic_DNA"/>
</dbReference>
<reference evidence="2 3" key="1">
    <citation type="submission" date="2024-05" db="EMBL/GenBank/DDBJ databases">
        <title>The nuclear and mitochondrial genome assemblies of Tetragonisca angustula (Apidae: Meliponini), a tiny yet remarkable pollinator in the Neotropics.</title>
        <authorList>
            <person name="Ferrari R."/>
            <person name="Ricardo P.C."/>
            <person name="Dias F.C."/>
            <person name="Araujo N.S."/>
            <person name="Soares D.O."/>
            <person name="Zhou Q.-S."/>
            <person name="Zhu C.-D."/>
            <person name="Coutinho L."/>
            <person name="Airas M.C."/>
            <person name="Batista T.M."/>
        </authorList>
    </citation>
    <scope>NUCLEOTIDE SEQUENCE [LARGE SCALE GENOMIC DNA]</scope>
    <source>
        <strain evidence="2">ASF017062</strain>
        <tissue evidence="2">Abdomen</tissue>
    </source>
</reference>
<name>A0AAW1AJ45_9HYME</name>